<dbReference type="AlphaFoldDB" id="A0A2R3IVT2"/>
<organism evidence="5 6">
    <name type="scientific">Pseudomonas paraeruginosa</name>
    <dbReference type="NCBI Taxonomy" id="2994495"/>
    <lineage>
        <taxon>Bacteria</taxon>
        <taxon>Pseudomonadati</taxon>
        <taxon>Pseudomonadota</taxon>
        <taxon>Gammaproteobacteria</taxon>
        <taxon>Pseudomonadales</taxon>
        <taxon>Pseudomonadaceae</taxon>
        <taxon>Pseudomonas</taxon>
    </lineage>
</organism>
<dbReference type="GO" id="GO:0006351">
    <property type="term" value="P:DNA-templated transcription"/>
    <property type="evidence" value="ECO:0007669"/>
    <property type="project" value="TreeGrafter"/>
</dbReference>
<evidence type="ECO:0000313" key="6">
    <source>
        <dbReference type="Proteomes" id="UP000238390"/>
    </source>
</evidence>
<keyword evidence="2" id="KW-0805">Transcription regulation</keyword>
<dbReference type="InterPro" id="IPR005119">
    <property type="entry name" value="LysR_subst-bd"/>
</dbReference>
<evidence type="ECO:0000313" key="5">
    <source>
        <dbReference type="EMBL" id="AVK06038.1"/>
    </source>
</evidence>
<dbReference type="CDD" id="cd08473">
    <property type="entry name" value="PBP2_CrgA_like_4"/>
    <property type="match status" value="1"/>
</dbReference>
<name>A0A2R3IVT2_9PSED</name>
<proteinExistence type="inferred from homology"/>
<dbReference type="GO" id="GO:0043565">
    <property type="term" value="F:sequence-specific DNA binding"/>
    <property type="evidence" value="ECO:0007669"/>
    <property type="project" value="TreeGrafter"/>
</dbReference>
<keyword evidence="3" id="KW-0238">DNA-binding</keyword>
<dbReference type="Gene3D" id="1.10.10.10">
    <property type="entry name" value="Winged helix-like DNA-binding domain superfamily/Winged helix DNA-binding domain"/>
    <property type="match status" value="1"/>
</dbReference>
<dbReference type="Proteomes" id="UP000238390">
    <property type="component" value="Chromosome"/>
</dbReference>
<dbReference type="SUPFAM" id="SSF46785">
    <property type="entry name" value="Winged helix' DNA-binding domain"/>
    <property type="match status" value="1"/>
</dbReference>
<dbReference type="InterPro" id="IPR000847">
    <property type="entry name" value="LysR_HTH_N"/>
</dbReference>
<dbReference type="Pfam" id="PF03466">
    <property type="entry name" value="LysR_substrate"/>
    <property type="match status" value="1"/>
</dbReference>
<dbReference type="GO" id="GO:0003700">
    <property type="term" value="F:DNA-binding transcription factor activity"/>
    <property type="evidence" value="ECO:0007669"/>
    <property type="project" value="InterPro"/>
</dbReference>
<evidence type="ECO:0000256" key="4">
    <source>
        <dbReference type="ARBA" id="ARBA00023163"/>
    </source>
</evidence>
<evidence type="ECO:0000256" key="3">
    <source>
        <dbReference type="ARBA" id="ARBA00023125"/>
    </source>
</evidence>
<dbReference type="InterPro" id="IPR058163">
    <property type="entry name" value="LysR-type_TF_proteobact-type"/>
</dbReference>
<dbReference type="PROSITE" id="PS50931">
    <property type="entry name" value="HTH_LYSR"/>
    <property type="match status" value="1"/>
</dbReference>
<keyword evidence="6" id="KW-1185">Reference proteome</keyword>
<dbReference type="PANTHER" id="PTHR30537:SF31">
    <property type="entry name" value="TRANSCRIPTIONAL REGULATOR, LYSR FAMILY"/>
    <property type="match status" value="1"/>
</dbReference>
<dbReference type="SUPFAM" id="SSF53850">
    <property type="entry name" value="Periplasmic binding protein-like II"/>
    <property type="match status" value="1"/>
</dbReference>
<sequence length="309" mass="34104">MKKKAVLQDLNDLYYFAAVAEHGGFSAAGRVLGVAKSKLSLRVLQLEQRLGVLLFQRTTRKIQLTEVGARFLEHCRSLVAEAHAAQDAIDFSSSGPTGLIRISCPAGAAEIYLTPWLSQFMAQYPRVQIQLQASDRVMDLVAEGIDVALRLRPESSMAPELVTRRYGTSRRILVASPAYLERHPAIQSPDDLKHADTISLLEEAPLQQWELIGPESEVRTIELRPRLMASVWSLAMQATRDGQGVALLSALGCRSALECGDLRQVLPEWAARELVVHAVFPTRRGMVPAVRALLDFLSDRLPVMTALDS</sequence>
<dbReference type="Gene3D" id="3.40.190.290">
    <property type="match status" value="1"/>
</dbReference>
<dbReference type="InterPro" id="IPR036388">
    <property type="entry name" value="WH-like_DNA-bd_sf"/>
</dbReference>
<accession>A0A2R3IVT2</accession>
<dbReference type="Pfam" id="PF00126">
    <property type="entry name" value="HTH_1"/>
    <property type="match status" value="1"/>
</dbReference>
<dbReference type="RefSeq" id="WP_003150941.1">
    <property type="nucleotide sequence ID" value="NZ_CP027169.1"/>
</dbReference>
<keyword evidence="4" id="KW-0804">Transcription</keyword>
<evidence type="ECO:0000256" key="1">
    <source>
        <dbReference type="ARBA" id="ARBA00009437"/>
    </source>
</evidence>
<dbReference type="FunFam" id="1.10.10.10:FF:000001">
    <property type="entry name" value="LysR family transcriptional regulator"/>
    <property type="match status" value="1"/>
</dbReference>
<dbReference type="PANTHER" id="PTHR30537">
    <property type="entry name" value="HTH-TYPE TRANSCRIPTIONAL REGULATOR"/>
    <property type="match status" value="1"/>
</dbReference>
<protein>
    <submittedName>
        <fullName evidence="5">LysR substrate binding domain protein</fullName>
    </submittedName>
</protein>
<comment type="similarity">
    <text evidence="1">Belongs to the LysR transcriptional regulatory family.</text>
</comment>
<gene>
    <name evidence="5" type="ORF">CSB93_5722</name>
</gene>
<reference evidence="5 6" key="1">
    <citation type="submission" date="2018-02" db="EMBL/GenBank/DDBJ databases">
        <title>FDA/CDC Antimicrobial Resistant Isolate Bank Genome Sequencing.</title>
        <authorList>
            <person name="Benahmed F.H."/>
            <person name="Lutgring J.D."/>
            <person name="Yoo B."/>
            <person name="Machado M."/>
            <person name="Brown A."/>
            <person name="McAllister G."/>
            <person name="Perry A."/>
            <person name="Halpin A.L."/>
            <person name="Vavikolanu K."/>
            <person name="Ott S."/>
            <person name="Zhao X."/>
            <person name="Tallon L.J."/>
            <person name="Sadzewicz L."/>
            <person name="Aluvathingal J."/>
            <person name="Nadendla S."/>
            <person name="Voskania-kordi A."/>
            <person name="Simonyan V."/>
            <person name="Patel J."/>
            <person name="Shawar R.M."/>
        </authorList>
    </citation>
    <scope>NUCLEOTIDE SEQUENCE [LARGE SCALE GENOMIC DNA]</scope>
    <source>
        <strain evidence="5 6">AR_0356</strain>
    </source>
</reference>
<dbReference type="InterPro" id="IPR036390">
    <property type="entry name" value="WH_DNA-bd_sf"/>
</dbReference>
<evidence type="ECO:0000256" key="2">
    <source>
        <dbReference type="ARBA" id="ARBA00023015"/>
    </source>
</evidence>
<dbReference type="EMBL" id="CP027169">
    <property type="protein sequence ID" value="AVK06038.1"/>
    <property type="molecule type" value="Genomic_DNA"/>
</dbReference>